<comment type="caution">
    <text evidence="2">The sequence shown here is derived from an EMBL/GenBank/DDBJ whole genome shotgun (WGS) entry which is preliminary data.</text>
</comment>
<dbReference type="EMBL" id="JAKUDL010000001">
    <property type="protein sequence ID" value="MCH4293536.1"/>
    <property type="molecule type" value="Genomic_DNA"/>
</dbReference>
<dbReference type="Proteomes" id="UP001297581">
    <property type="component" value="Unassembled WGS sequence"/>
</dbReference>
<dbReference type="PROSITE" id="PS51257">
    <property type="entry name" value="PROKAR_LIPOPROTEIN"/>
    <property type="match status" value="1"/>
</dbReference>
<gene>
    <name evidence="2" type="ORF">MJ923_04360</name>
</gene>
<evidence type="ECO:0000256" key="1">
    <source>
        <dbReference type="ARBA" id="ARBA00022729"/>
    </source>
</evidence>
<dbReference type="RefSeq" id="WP_126166253.1">
    <property type="nucleotide sequence ID" value="NZ_JAKUDL010000001.1"/>
</dbReference>
<organism evidence="2 3">
    <name type="scientific">Shewanella zhuhaiensis</name>
    <dbReference type="NCBI Taxonomy" id="2919576"/>
    <lineage>
        <taxon>Bacteria</taxon>
        <taxon>Pseudomonadati</taxon>
        <taxon>Pseudomonadota</taxon>
        <taxon>Gammaproteobacteria</taxon>
        <taxon>Alteromonadales</taxon>
        <taxon>Shewanellaceae</taxon>
        <taxon>Shewanella</taxon>
    </lineage>
</organism>
<accession>A0AAJ1BF25</accession>
<protein>
    <submittedName>
        <fullName evidence="2">DUF3192 domain-containing protein</fullName>
    </submittedName>
</protein>
<dbReference type="Gene3D" id="3.30.1450.10">
    <property type="match status" value="1"/>
</dbReference>
<dbReference type="Pfam" id="PF11399">
    <property type="entry name" value="DUF3192"/>
    <property type="match status" value="1"/>
</dbReference>
<evidence type="ECO:0000313" key="2">
    <source>
        <dbReference type="EMBL" id="MCH4293536.1"/>
    </source>
</evidence>
<name>A0AAJ1BF25_9GAMM</name>
<sequence length="118" mass="13014">MKAVYLSAVLATTLALGGCVVNVKDGNDAYQDWQQVEQQNREHLSRLSLGMAKADALTLMGRADFHEAWSDNGKEVQVFYFRTNRIHGDGTTTKEECTPVVFHNDRLVGWGATALAKG</sequence>
<dbReference type="AlphaFoldDB" id="A0AAJ1BF25"/>
<keyword evidence="3" id="KW-1185">Reference proteome</keyword>
<dbReference type="InterPro" id="IPR037873">
    <property type="entry name" value="BamE-like"/>
</dbReference>
<proteinExistence type="predicted"/>
<dbReference type="InterPro" id="IPR021534">
    <property type="entry name" value="DUF3192"/>
</dbReference>
<keyword evidence="1" id="KW-0732">Signal</keyword>
<reference evidence="2 3" key="1">
    <citation type="submission" date="2022-02" db="EMBL/GenBank/DDBJ databases">
        <title>The genome sequence of Shewanella sp. 3B26.</title>
        <authorList>
            <person name="Du J."/>
        </authorList>
    </citation>
    <scope>NUCLEOTIDE SEQUENCE [LARGE SCALE GENOMIC DNA]</scope>
    <source>
        <strain evidence="2 3">3B26</strain>
    </source>
</reference>
<evidence type="ECO:0000313" key="3">
    <source>
        <dbReference type="Proteomes" id="UP001297581"/>
    </source>
</evidence>